<dbReference type="SUPFAM" id="SSF51182">
    <property type="entry name" value="RmlC-like cupins"/>
    <property type="match status" value="1"/>
</dbReference>
<dbReference type="InterPro" id="IPR051610">
    <property type="entry name" value="GPI/OXD"/>
</dbReference>
<evidence type="ECO:0000313" key="4">
    <source>
        <dbReference type="Proteomes" id="UP000246145"/>
    </source>
</evidence>
<proteinExistence type="predicted"/>
<dbReference type="Proteomes" id="UP000246145">
    <property type="component" value="Unassembled WGS sequence"/>
</dbReference>
<feature type="domain" description="Cupin type-2" evidence="2">
    <location>
        <begin position="62"/>
        <end position="129"/>
    </location>
</feature>
<dbReference type="EMBL" id="QEKO01000003">
    <property type="protein sequence ID" value="PVY61881.1"/>
    <property type="molecule type" value="Genomic_DNA"/>
</dbReference>
<comment type="caution">
    <text evidence="3">The sequence shown here is derived from an EMBL/GenBank/DDBJ whole genome shotgun (WGS) entry which is preliminary data.</text>
</comment>
<evidence type="ECO:0000313" key="3">
    <source>
        <dbReference type="EMBL" id="PVY61881.1"/>
    </source>
</evidence>
<gene>
    <name evidence="3" type="ORF">C7440_2615</name>
</gene>
<dbReference type="RefSeq" id="WP_017522808.1">
    <property type="nucleotide sequence ID" value="NZ_JACCEX010000003.1"/>
</dbReference>
<evidence type="ECO:0000259" key="2">
    <source>
        <dbReference type="Pfam" id="PF07883"/>
    </source>
</evidence>
<dbReference type="PANTHER" id="PTHR35848">
    <property type="entry name" value="OXALATE-BINDING PROTEIN"/>
    <property type="match status" value="1"/>
</dbReference>
<dbReference type="InterPro" id="IPR011051">
    <property type="entry name" value="RmlC_Cupin_sf"/>
</dbReference>
<dbReference type="AlphaFoldDB" id="A0A2U1CLL5"/>
<keyword evidence="4" id="KW-1185">Reference proteome</keyword>
<reference evidence="3 4" key="1">
    <citation type="submission" date="2018-04" db="EMBL/GenBank/DDBJ databases">
        <title>Genomic Encyclopedia of Type Strains, Phase IV (KMG-IV): sequencing the most valuable type-strain genomes for metagenomic binning, comparative biology and taxonomic classification.</title>
        <authorList>
            <person name="Goeker M."/>
        </authorList>
    </citation>
    <scope>NUCLEOTIDE SEQUENCE [LARGE SCALE GENOMIC DNA]</scope>
    <source>
        <strain evidence="3 4">DSM 10065</strain>
    </source>
</reference>
<protein>
    <recommendedName>
        <fullName evidence="2">Cupin type-2 domain-containing protein</fullName>
    </recommendedName>
</protein>
<dbReference type="STRING" id="1231391.GCA_000308195_00430"/>
<keyword evidence="1" id="KW-0479">Metal-binding</keyword>
<dbReference type="Pfam" id="PF07883">
    <property type="entry name" value="Cupin_2"/>
    <property type="match status" value="1"/>
</dbReference>
<dbReference type="InterPro" id="IPR013096">
    <property type="entry name" value="Cupin_2"/>
</dbReference>
<dbReference type="GO" id="GO:0046872">
    <property type="term" value="F:metal ion binding"/>
    <property type="evidence" value="ECO:0007669"/>
    <property type="project" value="UniProtKB-KW"/>
</dbReference>
<organism evidence="3 4">
    <name type="scientific">Pusillimonas noertemannii</name>
    <dbReference type="NCBI Taxonomy" id="305977"/>
    <lineage>
        <taxon>Bacteria</taxon>
        <taxon>Pseudomonadati</taxon>
        <taxon>Pseudomonadota</taxon>
        <taxon>Betaproteobacteria</taxon>
        <taxon>Burkholderiales</taxon>
        <taxon>Alcaligenaceae</taxon>
        <taxon>Pusillimonas</taxon>
    </lineage>
</organism>
<accession>A0A2U1CLL5</accession>
<evidence type="ECO:0000256" key="1">
    <source>
        <dbReference type="ARBA" id="ARBA00022723"/>
    </source>
</evidence>
<dbReference type="CDD" id="cd02208">
    <property type="entry name" value="cupin_RmlC-like"/>
    <property type="match status" value="1"/>
</dbReference>
<name>A0A2U1CLL5_9BURK</name>
<sequence>MDSTETTLAPIANSAAEWDEAMRRMAQKTTPSFFHIRAKLPKVGRTNQVLGASKYMNVVLKTYASGGENEIHAHTNEDHVFVVLQGGAVFYGPRDERREVGKNDCVLVPSGAFYRFTAKEDEPLVMLRVGAALDPNADILARIDIDNQPFDGYSEKNKETPYELHDDRWFE</sequence>
<dbReference type="Gene3D" id="2.60.120.10">
    <property type="entry name" value="Jelly Rolls"/>
    <property type="match status" value="1"/>
</dbReference>
<dbReference type="InterPro" id="IPR014710">
    <property type="entry name" value="RmlC-like_jellyroll"/>
</dbReference>